<dbReference type="Pfam" id="PF01850">
    <property type="entry name" value="PIN"/>
    <property type="match status" value="1"/>
</dbReference>
<evidence type="ECO:0000256" key="6">
    <source>
        <dbReference type="ARBA" id="ARBA00022842"/>
    </source>
</evidence>
<evidence type="ECO:0000313" key="10">
    <source>
        <dbReference type="EMBL" id="GAA1199612.1"/>
    </source>
</evidence>
<evidence type="ECO:0000259" key="9">
    <source>
        <dbReference type="Pfam" id="PF01850"/>
    </source>
</evidence>
<feature type="binding site" evidence="8">
    <location>
        <position position="13"/>
    </location>
    <ligand>
        <name>Mg(2+)</name>
        <dbReference type="ChEBI" id="CHEBI:18420"/>
    </ligand>
</feature>
<feature type="binding site" evidence="8">
    <location>
        <position position="101"/>
    </location>
    <ligand>
        <name>Mg(2+)</name>
        <dbReference type="ChEBI" id="CHEBI:18420"/>
    </ligand>
</feature>
<dbReference type="SUPFAM" id="SSF88723">
    <property type="entry name" value="PIN domain-like"/>
    <property type="match status" value="1"/>
</dbReference>
<comment type="function">
    <text evidence="8">Toxic component of a toxin-antitoxin (TA) system. An RNase.</text>
</comment>
<keyword evidence="5 8" id="KW-0378">Hydrolase</keyword>
<comment type="similarity">
    <text evidence="7 8">Belongs to the PINc/VapC protein family.</text>
</comment>
<dbReference type="CDD" id="cd18755">
    <property type="entry name" value="PIN_MtVapC3_VapC21-like"/>
    <property type="match status" value="1"/>
</dbReference>
<keyword evidence="11" id="KW-1185">Reference proteome</keyword>
<keyword evidence="2 8" id="KW-1277">Toxin-antitoxin system</keyword>
<keyword evidence="4 8" id="KW-0479">Metal-binding</keyword>
<dbReference type="InterPro" id="IPR050556">
    <property type="entry name" value="Type_II_TA_system_RNase"/>
</dbReference>
<dbReference type="EMBL" id="BAAAKV010000103">
    <property type="protein sequence ID" value="GAA1199612.1"/>
    <property type="molecule type" value="Genomic_DNA"/>
</dbReference>
<organism evidence="10 11">
    <name type="scientific">Streptomyces hebeiensis</name>
    <dbReference type="NCBI Taxonomy" id="229486"/>
    <lineage>
        <taxon>Bacteria</taxon>
        <taxon>Bacillati</taxon>
        <taxon>Actinomycetota</taxon>
        <taxon>Actinomycetes</taxon>
        <taxon>Kitasatosporales</taxon>
        <taxon>Streptomycetaceae</taxon>
        <taxon>Streptomyces</taxon>
    </lineage>
</organism>
<evidence type="ECO:0000256" key="4">
    <source>
        <dbReference type="ARBA" id="ARBA00022723"/>
    </source>
</evidence>
<dbReference type="InterPro" id="IPR022907">
    <property type="entry name" value="VapC_family"/>
</dbReference>
<gene>
    <name evidence="10" type="primary">vapC21</name>
    <name evidence="8" type="synonym">vapC</name>
    <name evidence="10" type="ORF">GCM10009654_65190</name>
</gene>
<dbReference type="InterPro" id="IPR002716">
    <property type="entry name" value="PIN_dom"/>
</dbReference>
<evidence type="ECO:0000256" key="5">
    <source>
        <dbReference type="ARBA" id="ARBA00022801"/>
    </source>
</evidence>
<keyword evidence="8" id="KW-0800">Toxin</keyword>
<evidence type="ECO:0000256" key="3">
    <source>
        <dbReference type="ARBA" id="ARBA00022722"/>
    </source>
</evidence>
<dbReference type="Gene3D" id="3.40.50.1010">
    <property type="entry name" value="5'-nuclease"/>
    <property type="match status" value="1"/>
</dbReference>
<comment type="caution">
    <text evidence="10">The sequence shown here is derived from an EMBL/GenBank/DDBJ whole genome shotgun (WGS) entry which is preliminary data.</text>
</comment>
<evidence type="ECO:0000313" key="11">
    <source>
        <dbReference type="Proteomes" id="UP001501371"/>
    </source>
</evidence>
<dbReference type="InterPro" id="IPR029060">
    <property type="entry name" value="PIN-like_dom_sf"/>
</dbReference>
<comment type="cofactor">
    <cofactor evidence="1 8">
        <name>Mg(2+)</name>
        <dbReference type="ChEBI" id="CHEBI:18420"/>
    </cofactor>
</comment>
<feature type="domain" description="PIN" evidence="9">
    <location>
        <begin position="10"/>
        <end position="126"/>
    </location>
</feature>
<keyword evidence="6 8" id="KW-0460">Magnesium</keyword>
<accession>A0ABP4FT79</accession>
<dbReference type="PANTHER" id="PTHR33653">
    <property type="entry name" value="RIBONUCLEASE VAPC2"/>
    <property type="match status" value="1"/>
</dbReference>
<dbReference type="EC" id="3.1.-.-" evidence="8"/>
<dbReference type="Proteomes" id="UP001501371">
    <property type="component" value="Unassembled WGS sequence"/>
</dbReference>
<evidence type="ECO:0000256" key="7">
    <source>
        <dbReference type="ARBA" id="ARBA00038093"/>
    </source>
</evidence>
<proteinExistence type="inferred from homology"/>
<evidence type="ECO:0000256" key="8">
    <source>
        <dbReference type="HAMAP-Rule" id="MF_00265"/>
    </source>
</evidence>
<evidence type="ECO:0000256" key="2">
    <source>
        <dbReference type="ARBA" id="ARBA00022649"/>
    </source>
</evidence>
<sequence length="144" mass="16420">MQGRLMQGRYLVDKSALARWTKPGVKEVLKPLHERYLLAICQPTEFEMIHSARDSSEATRISTWLRAFDYLRTDDDTFTHALEIQRHALNAGFHRTLSLPDLLIAATAELNRRVVLHYDGDFDMIASLTGQPTEWVVPPGSADR</sequence>
<dbReference type="HAMAP" id="MF_00265">
    <property type="entry name" value="VapC_Nob1"/>
    <property type="match status" value="1"/>
</dbReference>
<reference evidence="11" key="1">
    <citation type="journal article" date="2019" name="Int. J. Syst. Evol. Microbiol.">
        <title>The Global Catalogue of Microorganisms (GCM) 10K type strain sequencing project: providing services to taxonomists for standard genome sequencing and annotation.</title>
        <authorList>
            <consortium name="The Broad Institute Genomics Platform"/>
            <consortium name="The Broad Institute Genome Sequencing Center for Infectious Disease"/>
            <person name="Wu L."/>
            <person name="Ma J."/>
        </authorList>
    </citation>
    <scope>NUCLEOTIDE SEQUENCE [LARGE SCALE GENOMIC DNA]</scope>
    <source>
        <strain evidence="11">JCM 12696</strain>
    </source>
</reference>
<evidence type="ECO:0000256" key="1">
    <source>
        <dbReference type="ARBA" id="ARBA00001946"/>
    </source>
</evidence>
<keyword evidence="3 8" id="KW-0540">Nuclease</keyword>
<dbReference type="PANTHER" id="PTHR33653:SF1">
    <property type="entry name" value="RIBONUCLEASE VAPC2"/>
    <property type="match status" value="1"/>
</dbReference>
<protein>
    <recommendedName>
        <fullName evidence="8">Ribonuclease VapC</fullName>
        <shortName evidence="8">RNase VapC</shortName>
        <ecNumber evidence="8">3.1.-.-</ecNumber>
    </recommendedName>
    <alternativeName>
        <fullName evidence="8">Toxin VapC</fullName>
    </alternativeName>
</protein>
<name>A0ABP4FT79_9ACTN</name>